<proteinExistence type="predicted"/>
<keyword evidence="2" id="KW-1185">Reference proteome</keyword>
<sequence>MAKRVFGGSSRAPPIWSAWRSAIIIKSMATVSDS</sequence>
<name>A0A7R9QN28_9ACAR</name>
<dbReference type="Proteomes" id="UP000759131">
    <property type="component" value="Unassembled WGS sequence"/>
</dbReference>
<reference evidence="1" key="1">
    <citation type="submission" date="2020-11" db="EMBL/GenBank/DDBJ databases">
        <authorList>
            <person name="Tran Van P."/>
        </authorList>
    </citation>
    <scope>NUCLEOTIDE SEQUENCE</scope>
</reference>
<gene>
    <name evidence="1" type="ORF">OSB1V03_LOCUS23406</name>
</gene>
<dbReference type="AlphaFoldDB" id="A0A7R9QN28"/>
<dbReference type="EMBL" id="OC912814">
    <property type="protein sequence ID" value="CAD7651523.1"/>
    <property type="molecule type" value="Genomic_DNA"/>
</dbReference>
<dbReference type="EMBL" id="CAJPIZ010058239">
    <property type="protein sequence ID" value="CAG2123461.1"/>
    <property type="molecule type" value="Genomic_DNA"/>
</dbReference>
<organism evidence="1">
    <name type="scientific">Medioppia subpectinata</name>
    <dbReference type="NCBI Taxonomy" id="1979941"/>
    <lineage>
        <taxon>Eukaryota</taxon>
        <taxon>Metazoa</taxon>
        <taxon>Ecdysozoa</taxon>
        <taxon>Arthropoda</taxon>
        <taxon>Chelicerata</taxon>
        <taxon>Arachnida</taxon>
        <taxon>Acari</taxon>
        <taxon>Acariformes</taxon>
        <taxon>Sarcoptiformes</taxon>
        <taxon>Oribatida</taxon>
        <taxon>Brachypylina</taxon>
        <taxon>Oppioidea</taxon>
        <taxon>Oppiidae</taxon>
        <taxon>Medioppia</taxon>
    </lineage>
</organism>
<evidence type="ECO:0000313" key="1">
    <source>
        <dbReference type="EMBL" id="CAD7651523.1"/>
    </source>
</evidence>
<evidence type="ECO:0000313" key="2">
    <source>
        <dbReference type="Proteomes" id="UP000759131"/>
    </source>
</evidence>
<accession>A0A7R9QN28</accession>
<protein>
    <submittedName>
        <fullName evidence="1">Uncharacterized protein</fullName>
    </submittedName>
</protein>